<dbReference type="Proteomes" id="UP000719412">
    <property type="component" value="Unassembled WGS sequence"/>
</dbReference>
<evidence type="ECO:0000313" key="1">
    <source>
        <dbReference type="EMBL" id="KAH0818550.1"/>
    </source>
</evidence>
<dbReference type="EMBL" id="JABDTM020017354">
    <property type="protein sequence ID" value="KAH0818550.1"/>
    <property type="molecule type" value="Genomic_DNA"/>
</dbReference>
<reference evidence="1" key="2">
    <citation type="submission" date="2021-08" db="EMBL/GenBank/DDBJ databases">
        <authorList>
            <person name="Eriksson T."/>
        </authorList>
    </citation>
    <scope>NUCLEOTIDE SEQUENCE</scope>
    <source>
        <strain evidence="1">Stoneville</strain>
        <tissue evidence="1">Whole head</tissue>
    </source>
</reference>
<evidence type="ECO:0000313" key="2">
    <source>
        <dbReference type="Proteomes" id="UP000719412"/>
    </source>
</evidence>
<dbReference type="AlphaFoldDB" id="A0A8J6HPT5"/>
<comment type="caution">
    <text evidence="1">The sequence shown here is derived from an EMBL/GenBank/DDBJ whole genome shotgun (WGS) entry which is preliminary data.</text>
</comment>
<name>A0A8J6HPT5_TENMO</name>
<reference evidence="1" key="1">
    <citation type="journal article" date="2020" name="J Insects Food Feed">
        <title>The yellow mealworm (Tenebrio molitor) genome: a resource for the emerging insects as food and feed industry.</title>
        <authorList>
            <person name="Eriksson T."/>
            <person name="Andere A."/>
            <person name="Kelstrup H."/>
            <person name="Emery V."/>
            <person name="Picard C."/>
        </authorList>
    </citation>
    <scope>NUCLEOTIDE SEQUENCE</scope>
    <source>
        <strain evidence="1">Stoneville</strain>
        <tissue evidence="1">Whole head</tissue>
    </source>
</reference>
<protein>
    <submittedName>
        <fullName evidence="1">Uncharacterized protein</fullName>
    </submittedName>
</protein>
<proteinExistence type="predicted"/>
<keyword evidence="2" id="KW-1185">Reference proteome</keyword>
<gene>
    <name evidence="1" type="ORF">GEV33_004241</name>
</gene>
<organism evidence="1 2">
    <name type="scientific">Tenebrio molitor</name>
    <name type="common">Yellow mealworm beetle</name>
    <dbReference type="NCBI Taxonomy" id="7067"/>
    <lineage>
        <taxon>Eukaryota</taxon>
        <taxon>Metazoa</taxon>
        <taxon>Ecdysozoa</taxon>
        <taxon>Arthropoda</taxon>
        <taxon>Hexapoda</taxon>
        <taxon>Insecta</taxon>
        <taxon>Pterygota</taxon>
        <taxon>Neoptera</taxon>
        <taxon>Endopterygota</taxon>
        <taxon>Coleoptera</taxon>
        <taxon>Polyphaga</taxon>
        <taxon>Cucujiformia</taxon>
        <taxon>Tenebrionidae</taxon>
        <taxon>Tenebrio</taxon>
    </lineage>
</organism>
<accession>A0A8J6HPT5</accession>
<sequence>MHASQHQHLKVNLILRRYHQQKQQHDNIRSGPITRFSSGMGINKMQSNGDVKKNKSGLIPVTTLESSAPESLKAGLKCSVICTNCSGTCDNSQVASQDSDEEEQTETIFEQTYDEIENEEDCDENDNPIADDVEEISVCDVSIAPHVLRRKRGPRSMNRAPRADQNSEHDFRLCKRFDTLYVIPFRTKDRCSSTIRETFGPGVDPPQRDEPAPFFANRGLSSEEFSSPRALPPQKLCVRSTRPSTTWIRVVDISSAIPSG</sequence>